<accession>X1AFC1</accession>
<comment type="caution">
    <text evidence="1">The sequence shown here is derived from an EMBL/GenBank/DDBJ whole genome shotgun (WGS) entry which is preliminary data.</text>
</comment>
<reference evidence="1" key="1">
    <citation type="journal article" date="2014" name="Front. Microbiol.">
        <title>High frequency of phylogenetically diverse reductive dehalogenase-homologous genes in deep subseafloor sedimentary metagenomes.</title>
        <authorList>
            <person name="Kawai M."/>
            <person name="Futagami T."/>
            <person name="Toyoda A."/>
            <person name="Takaki Y."/>
            <person name="Nishi S."/>
            <person name="Hori S."/>
            <person name="Arai W."/>
            <person name="Tsubouchi T."/>
            <person name="Morono Y."/>
            <person name="Uchiyama I."/>
            <person name="Ito T."/>
            <person name="Fujiyama A."/>
            <person name="Inagaki F."/>
            <person name="Takami H."/>
        </authorList>
    </citation>
    <scope>NUCLEOTIDE SEQUENCE</scope>
    <source>
        <strain evidence="1">Expedition CK06-06</strain>
    </source>
</reference>
<sequence length="104" mass="12140">MYICFEALKSYSHSYHQEVVTDLFNITLSKSNNEHYALATGVKHGHSDRTDVERYTVNKETYQRIKTLMMKSNINEMENENRAKPGKWNMRSLSNLTGMEVCTE</sequence>
<proteinExistence type="predicted"/>
<dbReference type="EMBL" id="BART01013799">
    <property type="protein sequence ID" value="GAG81270.1"/>
    <property type="molecule type" value="Genomic_DNA"/>
</dbReference>
<protein>
    <submittedName>
        <fullName evidence="1">Uncharacterized protein</fullName>
    </submittedName>
</protein>
<evidence type="ECO:0000313" key="1">
    <source>
        <dbReference type="EMBL" id="GAG81270.1"/>
    </source>
</evidence>
<gene>
    <name evidence="1" type="ORF">S01H4_27982</name>
</gene>
<organism evidence="1">
    <name type="scientific">marine sediment metagenome</name>
    <dbReference type="NCBI Taxonomy" id="412755"/>
    <lineage>
        <taxon>unclassified sequences</taxon>
        <taxon>metagenomes</taxon>
        <taxon>ecological metagenomes</taxon>
    </lineage>
</organism>
<name>X1AFC1_9ZZZZ</name>
<dbReference type="AlphaFoldDB" id="X1AFC1"/>